<proteinExistence type="inferred from homology"/>
<protein>
    <recommendedName>
        <fullName evidence="2">Isochorismatase-like domain-containing protein</fullName>
    </recommendedName>
</protein>
<organism evidence="3 4">
    <name type="scientific">Lasiosphaeria hispida</name>
    <dbReference type="NCBI Taxonomy" id="260671"/>
    <lineage>
        <taxon>Eukaryota</taxon>
        <taxon>Fungi</taxon>
        <taxon>Dikarya</taxon>
        <taxon>Ascomycota</taxon>
        <taxon>Pezizomycotina</taxon>
        <taxon>Sordariomycetes</taxon>
        <taxon>Sordariomycetidae</taxon>
        <taxon>Sordariales</taxon>
        <taxon>Lasiosphaeriaceae</taxon>
        <taxon>Lasiosphaeria</taxon>
    </lineage>
</organism>
<keyword evidence="4" id="KW-1185">Reference proteome</keyword>
<dbReference type="Gene3D" id="3.40.50.850">
    <property type="entry name" value="Isochorismatase-like"/>
    <property type="match status" value="1"/>
</dbReference>
<evidence type="ECO:0000259" key="2">
    <source>
        <dbReference type="Pfam" id="PF00857"/>
    </source>
</evidence>
<reference evidence="3" key="1">
    <citation type="journal article" date="2023" name="Mol. Phylogenet. Evol.">
        <title>Genome-scale phylogeny and comparative genomics of the fungal order Sordariales.</title>
        <authorList>
            <person name="Hensen N."/>
            <person name="Bonometti L."/>
            <person name="Westerberg I."/>
            <person name="Brannstrom I.O."/>
            <person name="Guillou S."/>
            <person name="Cros-Aarteil S."/>
            <person name="Calhoun S."/>
            <person name="Haridas S."/>
            <person name="Kuo A."/>
            <person name="Mondo S."/>
            <person name="Pangilinan J."/>
            <person name="Riley R."/>
            <person name="LaButti K."/>
            <person name="Andreopoulos B."/>
            <person name="Lipzen A."/>
            <person name="Chen C."/>
            <person name="Yan M."/>
            <person name="Daum C."/>
            <person name="Ng V."/>
            <person name="Clum A."/>
            <person name="Steindorff A."/>
            <person name="Ohm R.A."/>
            <person name="Martin F."/>
            <person name="Silar P."/>
            <person name="Natvig D.O."/>
            <person name="Lalanne C."/>
            <person name="Gautier V."/>
            <person name="Ament-Velasquez S.L."/>
            <person name="Kruys A."/>
            <person name="Hutchinson M.I."/>
            <person name="Powell A.J."/>
            <person name="Barry K."/>
            <person name="Miller A.N."/>
            <person name="Grigoriev I.V."/>
            <person name="Debuchy R."/>
            <person name="Gladieux P."/>
            <person name="Hiltunen Thoren M."/>
            <person name="Johannesson H."/>
        </authorList>
    </citation>
    <scope>NUCLEOTIDE SEQUENCE</scope>
    <source>
        <strain evidence="3">CBS 955.72</strain>
    </source>
</reference>
<dbReference type="InterPro" id="IPR000868">
    <property type="entry name" value="Isochorismatase-like_dom"/>
</dbReference>
<comment type="similarity">
    <text evidence="1">Belongs to the isochorismatase family.</text>
</comment>
<dbReference type="Proteomes" id="UP001275084">
    <property type="component" value="Unassembled WGS sequence"/>
</dbReference>
<evidence type="ECO:0000313" key="4">
    <source>
        <dbReference type="Proteomes" id="UP001275084"/>
    </source>
</evidence>
<dbReference type="Pfam" id="PF00857">
    <property type="entry name" value="Isochorismatase"/>
    <property type="match status" value="1"/>
</dbReference>
<dbReference type="SUPFAM" id="SSF52499">
    <property type="entry name" value="Isochorismatase-like hydrolases"/>
    <property type="match status" value="1"/>
</dbReference>
<accession>A0AAJ0HPW1</accession>
<gene>
    <name evidence="3" type="ORF">B0T25DRAFT_532111</name>
</gene>
<feature type="domain" description="Isochorismatase-like" evidence="2">
    <location>
        <begin position="7"/>
        <end position="49"/>
    </location>
</feature>
<comment type="caution">
    <text evidence="3">The sequence shown here is derived from an EMBL/GenBank/DDBJ whole genome shotgun (WGS) entry which is preliminary data.</text>
</comment>
<evidence type="ECO:0000256" key="1">
    <source>
        <dbReference type="ARBA" id="ARBA00006336"/>
    </source>
</evidence>
<dbReference type="AlphaFoldDB" id="A0AAJ0HPW1"/>
<dbReference type="EMBL" id="JAUIQD010000002">
    <property type="protein sequence ID" value="KAK3359157.1"/>
    <property type="molecule type" value="Genomic_DNA"/>
</dbReference>
<name>A0AAJ0HPW1_9PEZI</name>
<feature type="non-terminal residue" evidence="3">
    <location>
        <position position="103"/>
    </location>
</feature>
<sequence length="103" mass="11376">MRATLTIVNKNRVSGFWGGSTPVVEFLREEGITTLLFTGVNTDQCVFSSRMLAAWDSIPCCCVVAAEPAAPITQHNWYCTTVKGLGGLFRAAKPWLRESSLWH</sequence>
<reference evidence="3" key="2">
    <citation type="submission" date="2023-06" db="EMBL/GenBank/DDBJ databases">
        <authorList>
            <consortium name="Lawrence Berkeley National Laboratory"/>
            <person name="Haridas S."/>
            <person name="Hensen N."/>
            <person name="Bonometti L."/>
            <person name="Westerberg I."/>
            <person name="Brannstrom I.O."/>
            <person name="Guillou S."/>
            <person name="Cros-Aarteil S."/>
            <person name="Calhoun S."/>
            <person name="Kuo A."/>
            <person name="Mondo S."/>
            <person name="Pangilinan J."/>
            <person name="Riley R."/>
            <person name="Labutti K."/>
            <person name="Andreopoulos B."/>
            <person name="Lipzen A."/>
            <person name="Chen C."/>
            <person name="Yanf M."/>
            <person name="Daum C."/>
            <person name="Ng V."/>
            <person name="Clum A."/>
            <person name="Steindorff A."/>
            <person name="Ohm R."/>
            <person name="Martin F."/>
            <person name="Silar P."/>
            <person name="Natvig D."/>
            <person name="Lalanne C."/>
            <person name="Gautier V."/>
            <person name="Ament-Velasquez S.L."/>
            <person name="Kruys A."/>
            <person name="Hutchinson M.I."/>
            <person name="Powell A.J."/>
            <person name="Barry K."/>
            <person name="Miller A.N."/>
            <person name="Grigoriev I.V."/>
            <person name="Debuchy R."/>
            <person name="Gladieux P."/>
            <person name="Thoren M.H."/>
            <person name="Johannesson H."/>
        </authorList>
    </citation>
    <scope>NUCLEOTIDE SEQUENCE</scope>
    <source>
        <strain evidence="3">CBS 955.72</strain>
    </source>
</reference>
<evidence type="ECO:0000313" key="3">
    <source>
        <dbReference type="EMBL" id="KAK3359157.1"/>
    </source>
</evidence>
<dbReference type="InterPro" id="IPR036380">
    <property type="entry name" value="Isochorismatase-like_sf"/>
</dbReference>